<dbReference type="Pfam" id="PF00072">
    <property type="entry name" value="Response_reg"/>
    <property type="match status" value="1"/>
</dbReference>
<name>A0A3B0WJR5_9ZZZZ</name>
<dbReference type="Gene3D" id="3.30.70.270">
    <property type="match status" value="1"/>
</dbReference>
<dbReference type="InterPro" id="IPR001789">
    <property type="entry name" value="Sig_transdc_resp-reg_receiver"/>
</dbReference>
<dbReference type="PANTHER" id="PTHR44591">
    <property type="entry name" value="STRESS RESPONSE REGULATOR PROTEIN 1"/>
    <property type="match status" value="1"/>
</dbReference>
<dbReference type="EMBL" id="UOFD01000020">
    <property type="protein sequence ID" value="VAW50867.1"/>
    <property type="molecule type" value="Genomic_DNA"/>
</dbReference>
<evidence type="ECO:0000259" key="3">
    <source>
        <dbReference type="PROSITE" id="PS50887"/>
    </source>
</evidence>
<dbReference type="InterPro" id="IPR011006">
    <property type="entry name" value="CheY-like_superfamily"/>
</dbReference>
<evidence type="ECO:0000256" key="1">
    <source>
        <dbReference type="ARBA" id="ARBA00022553"/>
    </source>
</evidence>
<feature type="domain" description="Response regulatory" evidence="2">
    <location>
        <begin position="10"/>
        <end position="129"/>
    </location>
</feature>
<dbReference type="NCBIfam" id="TIGR00254">
    <property type="entry name" value="GGDEF"/>
    <property type="match status" value="1"/>
</dbReference>
<dbReference type="PROSITE" id="PS50110">
    <property type="entry name" value="RESPONSE_REGULATORY"/>
    <property type="match status" value="1"/>
</dbReference>
<gene>
    <name evidence="4" type="ORF">MNBD_GAMMA06-1780</name>
</gene>
<dbReference type="Gene3D" id="3.40.50.2300">
    <property type="match status" value="1"/>
</dbReference>
<dbReference type="InterPro" id="IPR000160">
    <property type="entry name" value="GGDEF_dom"/>
</dbReference>
<keyword evidence="1" id="KW-0597">Phosphoprotein</keyword>
<accession>A0A3B0WJR5</accession>
<feature type="domain" description="GGDEF" evidence="3">
    <location>
        <begin position="172"/>
        <end position="306"/>
    </location>
</feature>
<dbReference type="SUPFAM" id="SSF52172">
    <property type="entry name" value="CheY-like"/>
    <property type="match status" value="1"/>
</dbReference>
<sequence>MSELPAEKPEVLVVDDSKVIRLAARKMLGTEYTINLAEDGLVGWKMLQENSTISVVFTDLSMPNMNGMELLENIRSSSSDQIANLPVIIMTGADDTDTVKQQVFDAGATDFITKPFESIDLLSRAKAYARLSRKVVELEKKTGYDKLTGLYNANLLVEQGSKAFSFAGRHKLFISVIYFEIQGFQNCFLTHGKKIAQRIIVAVGKRLQEVMREEDIAARLGVAKYALILPMTNKQKTEIVIERVCESINNLVFDTGKEKVRVTFKTGYASPDFNEELEFNELLDQADDALQRAITSSTESVVCFDDEIDVEEPPLVITEQDIEQAFIHILEGNFYQIPEQHLSTMVSRLSSFMQYADNQLTVDDAKNPTEKNIAI</sequence>
<dbReference type="CDD" id="cd01949">
    <property type="entry name" value="GGDEF"/>
    <property type="match status" value="1"/>
</dbReference>
<dbReference type="InterPro" id="IPR029787">
    <property type="entry name" value="Nucleotide_cyclase"/>
</dbReference>
<reference evidence="4" key="1">
    <citation type="submission" date="2018-06" db="EMBL/GenBank/DDBJ databases">
        <authorList>
            <person name="Zhirakovskaya E."/>
        </authorList>
    </citation>
    <scope>NUCLEOTIDE SEQUENCE</scope>
</reference>
<protein>
    <submittedName>
        <fullName evidence="4">Uncharacterized protein</fullName>
    </submittedName>
</protein>
<dbReference type="SMART" id="SM00267">
    <property type="entry name" value="GGDEF"/>
    <property type="match status" value="1"/>
</dbReference>
<dbReference type="SMART" id="SM00448">
    <property type="entry name" value="REC"/>
    <property type="match status" value="1"/>
</dbReference>
<dbReference type="InterPro" id="IPR043128">
    <property type="entry name" value="Rev_trsase/Diguanyl_cyclase"/>
</dbReference>
<evidence type="ECO:0000313" key="4">
    <source>
        <dbReference type="EMBL" id="VAW50867.1"/>
    </source>
</evidence>
<dbReference type="InterPro" id="IPR050595">
    <property type="entry name" value="Bact_response_regulator"/>
</dbReference>
<dbReference type="PROSITE" id="PS50887">
    <property type="entry name" value="GGDEF"/>
    <property type="match status" value="1"/>
</dbReference>
<dbReference type="GO" id="GO:0000160">
    <property type="term" value="P:phosphorelay signal transduction system"/>
    <property type="evidence" value="ECO:0007669"/>
    <property type="project" value="InterPro"/>
</dbReference>
<evidence type="ECO:0000259" key="2">
    <source>
        <dbReference type="PROSITE" id="PS50110"/>
    </source>
</evidence>
<dbReference type="AlphaFoldDB" id="A0A3B0WJR5"/>
<dbReference type="PANTHER" id="PTHR44591:SF3">
    <property type="entry name" value="RESPONSE REGULATORY DOMAIN-CONTAINING PROTEIN"/>
    <property type="match status" value="1"/>
</dbReference>
<organism evidence="4">
    <name type="scientific">hydrothermal vent metagenome</name>
    <dbReference type="NCBI Taxonomy" id="652676"/>
    <lineage>
        <taxon>unclassified sequences</taxon>
        <taxon>metagenomes</taxon>
        <taxon>ecological metagenomes</taxon>
    </lineage>
</organism>
<proteinExistence type="predicted"/>
<dbReference type="Pfam" id="PF00990">
    <property type="entry name" value="GGDEF"/>
    <property type="match status" value="1"/>
</dbReference>
<dbReference type="SUPFAM" id="SSF55073">
    <property type="entry name" value="Nucleotide cyclase"/>
    <property type="match status" value="1"/>
</dbReference>